<dbReference type="Gene3D" id="3.10.20.310">
    <property type="entry name" value="membrane protein fhac"/>
    <property type="match status" value="2"/>
</dbReference>
<dbReference type="Proteomes" id="UP000192761">
    <property type="component" value="Unassembled WGS sequence"/>
</dbReference>
<dbReference type="InterPro" id="IPR039910">
    <property type="entry name" value="D15-like"/>
</dbReference>
<feature type="domain" description="POTRA" evidence="8">
    <location>
        <begin position="198"/>
        <end position="272"/>
    </location>
</feature>
<dbReference type="PROSITE" id="PS51779">
    <property type="entry name" value="POTRA"/>
    <property type="match status" value="1"/>
</dbReference>
<dbReference type="GO" id="GO:0019867">
    <property type="term" value="C:outer membrane"/>
    <property type="evidence" value="ECO:0007669"/>
    <property type="project" value="InterPro"/>
</dbReference>
<keyword evidence="4 7" id="KW-0732">Signal</keyword>
<accession>A0A1W1XZ61</accession>
<proteinExistence type="predicted"/>
<dbReference type="AlphaFoldDB" id="A0A1W1XZ61"/>
<keyword evidence="3" id="KW-0812">Transmembrane</keyword>
<evidence type="ECO:0000256" key="7">
    <source>
        <dbReference type="SAM" id="SignalP"/>
    </source>
</evidence>
<name>A0A1W1XZ61_9NEIS</name>
<organism evidence="9 10">
    <name type="scientific">Andreprevotia lacus DSM 23236</name>
    <dbReference type="NCBI Taxonomy" id="1121001"/>
    <lineage>
        <taxon>Bacteria</taxon>
        <taxon>Pseudomonadati</taxon>
        <taxon>Pseudomonadota</taxon>
        <taxon>Betaproteobacteria</taxon>
        <taxon>Neisseriales</taxon>
        <taxon>Chitinibacteraceae</taxon>
        <taxon>Andreprevotia</taxon>
    </lineage>
</organism>
<dbReference type="PANTHER" id="PTHR12815">
    <property type="entry name" value="SORTING AND ASSEMBLY MACHINERY SAMM50 PROTEIN FAMILY MEMBER"/>
    <property type="match status" value="1"/>
</dbReference>
<evidence type="ECO:0000313" key="9">
    <source>
        <dbReference type="EMBL" id="SMC29259.1"/>
    </source>
</evidence>
<evidence type="ECO:0000256" key="6">
    <source>
        <dbReference type="ARBA" id="ARBA00023237"/>
    </source>
</evidence>
<dbReference type="Pfam" id="PF01103">
    <property type="entry name" value="Omp85"/>
    <property type="match status" value="1"/>
</dbReference>
<keyword evidence="2" id="KW-1134">Transmembrane beta strand</keyword>
<evidence type="ECO:0000256" key="3">
    <source>
        <dbReference type="ARBA" id="ARBA00022692"/>
    </source>
</evidence>
<comment type="subcellular location">
    <subcellularLocation>
        <location evidence="1">Membrane</location>
    </subcellularLocation>
</comment>
<dbReference type="EMBL" id="FWXD01000032">
    <property type="protein sequence ID" value="SMC29259.1"/>
    <property type="molecule type" value="Genomic_DNA"/>
</dbReference>
<evidence type="ECO:0000313" key="10">
    <source>
        <dbReference type="Proteomes" id="UP000192761"/>
    </source>
</evidence>
<dbReference type="STRING" id="1121001.SAMN02745857_03720"/>
<dbReference type="PANTHER" id="PTHR12815:SF47">
    <property type="entry name" value="TRANSLOCATION AND ASSEMBLY MODULE SUBUNIT TAMA"/>
    <property type="match status" value="1"/>
</dbReference>
<keyword evidence="10" id="KW-1185">Reference proteome</keyword>
<keyword evidence="5" id="KW-0472">Membrane</keyword>
<dbReference type="RefSeq" id="WP_084092658.1">
    <property type="nucleotide sequence ID" value="NZ_FWXD01000032.1"/>
</dbReference>
<evidence type="ECO:0000256" key="4">
    <source>
        <dbReference type="ARBA" id="ARBA00022729"/>
    </source>
</evidence>
<evidence type="ECO:0000256" key="2">
    <source>
        <dbReference type="ARBA" id="ARBA00022452"/>
    </source>
</evidence>
<feature type="signal peptide" evidence="7">
    <location>
        <begin position="1"/>
        <end position="23"/>
    </location>
</feature>
<dbReference type="InterPro" id="IPR000184">
    <property type="entry name" value="Bac_surfAg_D15"/>
</dbReference>
<evidence type="ECO:0000256" key="1">
    <source>
        <dbReference type="ARBA" id="ARBA00004370"/>
    </source>
</evidence>
<evidence type="ECO:0000259" key="8">
    <source>
        <dbReference type="PROSITE" id="PS51779"/>
    </source>
</evidence>
<dbReference type="InterPro" id="IPR034746">
    <property type="entry name" value="POTRA"/>
</dbReference>
<keyword evidence="6" id="KW-0998">Cell outer membrane</keyword>
<dbReference type="OrthoDB" id="9769707at2"/>
<evidence type="ECO:0000256" key="5">
    <source>
        <dbReference type="ARBA" id="ARBA00023136"/>
    </source>
</evidence>
<dbReference type="Pfam" id="PF07244">
    <property type="entry name" value="POTRA"/>
    <property type="match status" value="1"/>
</dbReference>
<dbReference type="Gene3D" id="2.40.160.50">
    <property type="entry name" value="membrane protein fhac: a member of the omp85/tpsb transporter family"/>
    <property type="match status" value="1"/>
</dbReference>
<feature type="chain" id="PRO_5012980945" evidence="7">
    <location>
        <begin position="24"/>
        <end position="585"/>
    </location>
</feature>
<reference evidence="9" key="1">
    <citation type="submission" date="2017-04" db="EMBL/GenBank/DDBJ databases">
        <authorList>
            <person name="Afonso C.L."/>
            <person name="Miller P.J."/>
            <person name="Scott M.A."/>
            <person name="Spackman E."/>
            <person name="Goraichik I."/>
            <person name="Dimitrov K.M."/>
            <person name="Suarez D.L."/>
            <person name="Swayne D.E."/>
        </authorList>
    </citation>
    <scope>NUCLEOTIDE SEQUENCE [LARGE SCALE GENOMIC DNA]</scope>
    <source>
        <strain evidence="9">DSM 23236</strain>
    </source>
</reference>
<dbReference type="PROSITE" id="PS51257">
    <property type="entry name" value="PROKAR_LIPOPROTEIN"/>
    <property type="match status" value="1"/>
</dbReference>
<sequence>MRVDCHRFLLSVCLALACGLAHARYTVTLDAPGEVSDLLQRHLDIYRWRDDAKFDKEGLAPLVERIPVDATALLNTAGYFAPKVVAHLDSGVTPPQVRIFVVPGEPTRFRNVDFKLQGAIIDDPDREDRLQQRIVDAWQINPGQVFTQSGWDDAKRRVLQSLQNSRYPAARLEKNEVRIDPATASADVTLVADSGPLYHYGEIKVEGLQRYPEKLVTELIDFKAGDVYRRRDLLNLQSQLESLPYFGGAVVEAPPGATAPWQTPVTVRVQEVPLQRITVSAGYSTTSGPRGTASYSYNNLLDRGWVFDAVTALDRDTQALALGVSFPERASGYSHRVYTAVAHSDVENLQTQVWKVGVSRSLTGLTGTNGIDRQIALEYLTERRDRGGEEIDELNALTANYRWVRRDLDNQRDPHRGTLLQLEVGGAVRGVLSDQTFVRVYGRGQHYLPFAGKGILISRLELGQTITRESTNVPTDWLFRAGGAGSVRGYDYQSLGIPGSDNTVVPAQVIATASLEAQYPVYKDWRGAVFVDYGDAAASISALKPVAGMGAGARWVSPVGVVGADLAYGFDRKQVRFYFSLGMAF</sequence>
<protein>
    <submittedName>
        <fullName evidence="9">Translocation and assembly module TamA</fullName>
    </submittedName>
</protein>
<gene>
    <name evidence="9" type="ORF">SAMN02745857_03720</name>
</gene>
<dbReference type="InterPro" id="IPR010827">
    <property type="entry name" value="BamA/TamA_POTRA"/>
</dbReference>